<sequence>MKVLITGGLGFIGRIVTAKLLDNGHSVRIIDNLSEQIHGVLPVFEASWQSDPRVEIVRGDVTDEQQLARAVSDIDAVAHLAAETGTGQSMYQISRYNLVNSQGTAHLLQALIGRRESPISKLVLASSRSIYGEGAYQCGHCADGRHQVPASRSAAQLSAAKWEPECDQCGTPLTSVPTAEDSVPRPASIYAATKLAQEDLVRIFSESTGVATTSLRFQNVYGEGQSLNNPYTGILSIFSTRLRRGLRLPIFEDGLESRDFIHVDDIARAIVMAIEAPTTGYKVFNVGSGVATSVLALAGLLAARFGMADTTDVTGQFRLGDIRHCTADMSRIGTELGFRPAITLQQGLDRFVEWVAAQPLPEDGLSRAESELRKHGLMGAKH</sequence>
<accession>A0A1M5SB31</accession>
<dbReference type="InterPro" id="IPR036291">
    <property type="entry name" value="NAD(P)-bd_dom_sf"/>
</dbReference>
<proteinExistence type="predicted"/>
<dbReference type="AlphaFoldDB" id="A0A1M5SB31"/>
<evidence type="ECO:0000313" key="3">
    <source>
        <dbReference type="Proteomes" id="UP000199758"/>
    </source>
</evidence>
<dbReference type="Proteomes" id="UP000199758">
    <property type="component" value="Unassembled WGS sequence"/>
</dbReference>
<feature type="domain" description="NAD-dependent epimerase/dehydratase" evidence="1">
    <location>
        <begin position="3"/>
        <end position="287"/>
    </location>
</feature>
<dbReference type="InterPro" id="IPR050177">
    <property type="entry name" value="Lipid_A_modif_metabolic_enz"/>
</dbReference>
<dbReference type="SUPFAM" id="SSF51735">
    <property type="entry name" value="NAD(P)-binding Rossmann-fold domains"/>
    <property type="match status" value="1"/>
</dbReference>
<dbReference type="RefSeq" id="WP_072899662.1">
    <property type="nucleotide sequence ID" value="NZ_FQWZ01000011.1"/>
</dbReference>
<dbReference type="EMBL" id="FQWZ01000011">
    <property type="protein sequence ID" value="SHH35714.1"/>
    <property type="molecule type" value="Genomic_DNA"/>
</dbReference>
<protein>
    <submittedName>
        <fullName evidence="2">dTDP-L-rhamnose 4-epimerase</fullName>
    </submittedName>
</protein>
<dbReference type="STRING" id="490188.SAMN04488068_0045"/>
<dbReference type="PANTHER" id="PTHR43245:SF13">
    <property type="entry name" value="UDP-D-APIOSE_UDP-D-XYLOSE SYNTHASE 2"/>
    <property type="match status" value="1"/>
</dbReference>
<name>A0A1M5SB31_9GAMM</name>
<dbReference type="Gene3D" id="3.40.50.720">
    <property type="entry name" value="NAD(P)-binding Rossmann-like Domain"/>
    <property type="match status" value="1"/>
</dbReference>
<keyword evidence="3" id="KW-1185">Reference proteome</keyword>
<evidence type="ECO:0000313" key="2">
    <source>
        <dbReference type="EMBL" id="SHH35714.1"/>
    </source>
</evidence>
<dbReference type="InterPro" id="IPR001509">
    <property type="entry name" value="Epimerase_deHydtase"/>
</dbReference>
<gene>
    <name evidence="2" type="ORF">SAMN04488068_0045</name>
</gene>
<reference evidence="2 3" key="1">
    <citation type="submission" date="2016-11" db="EMBL/GenBank/DDBJ databases">
        <authorList>
            <person name="Jaros S."/>
            <person name="Januszkiewicz K."/>
            <person name="Wedrychowicz H."/>
        </authorList>
    </citation>
    <scope>NUCLEOTIDE SEQUENCE [LARGE SCALE GENOMIC DNA]</scope>
    <source>
        <strain evidence="2 3">CGMCC 1.7049</strain>
    </source>
</reference>
<dbReference type="PANTHER" id="PTHR43245">
    <property type="entry name" value="BIFUNCTIONAL POLYMYXIN RESISTANCE PROTEIN ARNA"/>
    <property type="match status" value="1"/>
</dbReference>
<evidence type="ECO:0000259" key="1">
    <source>
        <dbReference type="Pfam" id="PF01370"/>
    </source>
</evidence>
<dbReference type="PRINTS" id="PR01713">
    <property type="entry name" value="NUCEPIMERASE"/>
</dbReference>
<dbReference type="Pfam" id="PF01370">
    <property type="entry name" value="Epimerase"/>
    <property type="match status" value="1"/>
</dbReference>
<dbReference type="OrthoDB" id="9803010at2"/>
<organism evidence="2 3">
    <name type="scientific">Hydrocarboniphaga daqingensis</name>
    <dbReference type="NCBI Taxonomy" id="490188"/>
    <lineage>
        <taxon>Bacteria</taxon>
        <taxon>Pseudomonadati</taxon>
        <taxon>Pseudomonadota</taxon>
        <taxon>Gammaproteobacteria</taxon>
        <taxon>Nevskiales</taxon>
        <taxon>Nevskiaceae</taxon>
        <taxon>Hydrocarboniphaga</taxon>
    </lineage>
</organism>